<dbReference type="Pfam" id="PF25967">
    <property type="entry name" value="RND-MFP_C"/>
    <property type="match status" value="1"/>
</dbReference>
<comment type="similarity">
    <text evidence="2">Belongs to the membrane fusion protein (MFP) (TC 8.A.1) family.</text>
</comment>
<dbReference type="Gene3D" id="2.40.50.100">
    <property type="match status" value="1"/>
</dbReference>
<protein>
    <submittedName>
        <fullName evidence="7">Efflux RND transporter periplasmic adaptor subunit</fullName>
    </submittedName>
</protein>
<dbReference type="InterPro" id="IPR058625">
    <property type="entry name" value="MdtA-like_BSH"/>
</dbReference>
<dbReference type="EMBL" id="QDKG01000001">
    <property type="protein sequence ID" value="PVH26664.1"/>
    <property type="molecule type" value="Genomic_DNA"/>
</dbReference>
<reference evidence="7 8" key="1">
    <citation type="submission" date="2018-04" db="EMBL/GenBank/DDBJ databases">
        <title>Sphingobacterium cortibacter sp. nov.</title>
        <authorList>
            <person name="Li Y."/>
        </authorList>
    </citation>
    <scope>NUCLEOTIDE SEQUENCE [LARGE SCALE GENOMIC DNA]</scope>
    <source>
        <strain evidence="7 8">2c-3</strain>
    </source>
</reference>
<dbReference type="GO" id="GO:0005886">
    <property type="term" value="C:plasma membrane"/>
    <property type="evidence" value="ECO:0007669"/>
    <property type="project" value="TreeGrafter"/>
</dbReference>
<dbReference type="GO" id="GO:0030313">
    <property type="term" value="C:cell envelope"/>
    <property type="evidence" value="ECO:0007669"/>
    <property type="project" value="UniProtKB-SubCell"/>
</dbReference>
<dbReference type="InterPro" id="IPR058627">
    <property type="entry name" value="MdtA-like_C"/>
</dbReference>
<dbReference type="InterPro" id="IPR058624">
    <property type="entry name" value="MdtA-like_HH"/>
</dbReference>
<evidence type="ECO:0000259" key="5">
    <source>
        <dbReference type="Pfam" id="PF25944"/>
    </source>
</evidence>
<dbReference type="Pfam" id="PF25917">
    <property type="entry name" value="BSH_RND"/>
    <property type="match status" value="1"/>
</dbReference>
<evidence type="ECO:0000256" key="1">
    <source>
        <dbReference type="ARBA" id="ARBA00004196"/>
    </source>
</evidence>
<dbReference type="Gene3D" id="2.40.30.170">
    <property type="match status" value="1"/>
</dbReference>
<evidence type="ECO:0000313" key="7">
    <source>
        <dbReference type="EMBL" id="PVH26664.1"/>
    </source>
</evidence>
<evidence type="ECO:0000313" key="8">
    <source>
        <dbReference type="Proteomes" id="UP000245627"/>
    </source>
</evidence>
<feature type="domain" description="Multidrug resistance protein MdtA-like C-terminal permuted SH3" evidence="6">
    <location>
        <begin position="274"/>
        <end position="333"/>
    </location>
</feature>
<name>A0A2T8HMJ8_9SPHI</name>
<dbReference type="RefSeq" id="WP_116774522.1">
    <property type="nucleotide sequence ID" value="NZ_QDKG01000001.1"/>
</dbReference>
<gene>
    <name evidence="7" type="ORF">DC487_03370</name>
</gene>
<dbReference type="PANTHER" id="PTHR30158:SF23">
    <property type="entry name" value="MULTIDRUG RESISTANCE PROTEIN MEXA"/>
    <property type="match status" value="1"/>
</dbReference>
<dbReference type="Gene3D" id="2.40.420.20">
    <property type="match status" value="1"/>
</dbReference>
<keyword evidence="8" id="KW-1185">Reference proteome</keyword>
<comment type="caution">
    <text evidence="7">The sequence shown here is derived from an EMBL/GenBank/DDBJ whole genome shotgun (WGS) entry which is preliminary data.</text>
</comment>
<evidence type="ECO:0000259" key="4">
    <source>
        <dbReference type="Pfam" id="PF25917"/>
    </source>
</evidence>
<evidence type="ECO:0000259" key="3">
    <source>
        <dbReference type="Pfam" id="PF25876"/>
    </source>
</evidence>
<evidence type="ECO:0000259" key="6">
    <source>
        <dbReference type="Pfam" id="PF25967"/>
    </source>
</evidence>
<dbReference type="InterPro" id="IPR006143">
    <property type="entry name" value="RND_pump_MFP"/>
</dbReference>
<sequence length="360" mass="40783">MKFNTILYSLVSVCIATSCQQKHTHTEEEGHYTATSPLVQDTTITKQYVSQIRSIRHIEIRSQERGYLEKVFVDEGQYVHKGQLLFQIMPNVYNAEFHKTEAELETTRIEVLNAQTLFDKNVVSANELALAKAKYKRAEAEMELAKTHLQFTRITAPYDGYVDHLNLRLGSLVDEGDLLTSLSDNSQMWVYFNVPEAEYLNYKNNASEHNLDQVQLFLANQQVFENAGKVETIEADFNNETGNIAFRATFPNPKNILRNGQTGTILMAVPMPHAVIIPQKASFEIMDKRYVYVINADNQVKLTPIQIKAEMPDLFIVGSGLSGKEKILLEGIRKVQDGDKVVVDYEAPREAMSKLTLASE</sequence>
<dbReference type="PANTHER" id="PTHR30158">
    <property type="entry name" value="ACRA/E-RELATED COMPONENT OF DRUG EFFLUX TRANSPORTER"/>
    <property type="match status" value="1"/>
</dbReference>
<dbReference type="InterPro" id="IPR058626">
    <property type="entry name" value="MdtA-like_b-barrel"/>
</dbReference>
<dbReference type="GO" id="GO:0046677">
    <property type="term" value="P:response to antibiotic"/>
    <property type="evidence" value="ECO:0007669"/>
    <property type="project" value="TreeGrafter"/>
</dbReference>
<dbReference type="AlphaFoldDB" id="A0A2T8HMJ8"/>
<evidence type="ECO:0000256" key="2">
    <source>
        <dbReference type="ARBA" id="ARBA00009477"/>
    </source>
</evidence>
<dbReference type="Pfam" id="PF25876">
    <property type="entry name" value="HH_MFP_RND"/>
    <property type="match status" value="1"/>
</dbReference>
<feature type="domain" description="Multidrug resistance protein MdtA-like barrel-sandwich hybrid" evidence="4">
    <location>
        <begin position="56"/>
        <end position="177"/>
    </location>
</feature>
<dbReference type="Pfam" id="PF25944">
    <property type="entry name" value="Beta-barrel_RND"/>
    <property type="match status" value="1"/>
</dbReference>
<dbReference type="NCBIfam" id="TIGR01730">
    <property type="entry name" value="RND_mfp"/>
    <property type="match status" value="1"/>
</dbReference>
<accession>A0A2T8HMJ8</accession>
<feature type="domain" description="Multidrug resistance protein MdtA-like alpha-helical hairpin" evidence="3">
    <location>
        <begin position="91"/>
        <end position="151"/>
    </location>
</feature>
<proteinExistence type="inferred from homology"/>
<dbReference type="Gene3D" id="1.10.287.470">
    <property type="entry name" value="Helix hairpin bin"/>
    <property type="match status" value="1"/>
</dbReference>
<organism evidence="7 8">
    <name type="scientific">Sphingobacterium corticibacter</name>
    <dbReference type="NCBI Taxonomy" id="2171749"/>
    <lineage>
        <taxon>Bacteria</taxon>
        <taxon>Pseudomonadati</taxon>
        <taxon>Bacteroidota</taxon>
        <taxon>Sphingobacteriia</taxon>
        <taxon>Sphingobacteriales</taxon>
        <taxon>Sphingobacteriaceae</taxon>
        <taxon>Sphingobacterium</taxon>
    </lineage>
</organism>
<dbReference type="PROSITE" id="PS51257">
    <property type="entry name" value="PROKAR_LIPOPROTEIN"/>
    <property type="match status" value="1"/>
</dbReference>
<comment type="subcellular location">
    <subcellularLocation>
        <location evidence="1">Cell envelope</location>
    </subcellularLocation>
</comment>
<dbReference type="OrthoDB" id="9801814at2"/>
<dbReference type="SUPFAM" id="SSF111369">
    <property type="entry name" value="HlyD-like secretion proteins"/>
    <property type="match status" value="1"/>
</dbReference>
<dbReference type="Proteomes" id="UP000245627">
    <property type="component" value="Unassembled WGS sequence"/>
</dbReference>
<dbReference type="GO" id="GO:0022857">
    <property type="term" value="F:transmembrane transporter activity"/>
    <property type="evidence" value="ECO:0007669"/>
    <property type="project" value="InterPro"/>
</dbReference>
<feature type="domain" description="Multidrug resistance protein MdtA-like beta-barrel" evidence="5">
    <location>
        <begin position="188"/>
        <end position="269"/>
    </location>
</feature>